<dbReference type="RefSeq" id="WP_034213590.1">
    <property type="nucleotide sequence ID" value="NZ_AVCK01000032.1"/>
</dbReference>
<dbReference type="STRING" id="1384056.N787_13460"/>
<reference evidence="1 2" key="1">
    <citation type="submission" date="2013-09" db="EMBL/GenBank/DDBJ databases">
        <title>Genome sequencing of Arenimonas metalli.</title>
        <authorList>
            <person name="Chen F."/>
            <person name="Wang G."/>
        </authorList>
    </citation>
    <scope>NUCLEOTIDE SEQUENCE [LARGE SCALE GENOMIC DNA]</scope>
    <source>
        <strain evidence="1 2">CF5-1</strain>
    </source>
</reference>
<dbReference type="eggNOG" id="COG0727">
    <property type="taxonomic scope" value="Bacteria"/>
</dbReference>
<dbReference type="PATRIC" id="fig|1384056.3.peg.2013"/>
<proteinExistence type="predicted"/>
<evidence type="ECO:0000313" key="1">
    <source>
        <dbReference type="EMBL" id="KFN45196.1"/>
    </source>
</evidence>
<protein>
    <recommendedName>
        <fullName evidence="3">Fe-S oxidoreductase</fullName>
    </recommendedName>
</protein>
<keyword evidence="2" id="KW-1185">Reference proteome</keyword>
<name>A0A091B0G5_9GAMM</name>
<sequence>MPIVFRDDDQRVDPAVSCDRCAAVCCRLTVVLMPDEVQPPHLVDIDHRGLEVMRRDADGWCAALDREHMRCGIYDTRPSICRKFAMGGAYCRDERKVHARNPAPLPVKPAA</sequence>
<evidence type="ECO:0008006" key="3">
    <source>
        <dbReference type="Google" id="ProtNLM"/>
    </source>
</evidence>
<dbReference type="InterPro" id="IPR005358">
    <property type="entry name" value="Puta_zinc/iron-chelating_dom"/>
</dbReference>
<comment type="caution">
    <text evidence="1">The sequence shown here is derived from an EMBL/GenBank/DDBJ whole genome shotgun (WGS) entry which is preliminary data.</text>
</comment>
<organism evidence="1 2">
    <name type="scientific">Arenimonas metalli CF5-1</name>
    <dbReference type="NCBI Taxonomy" id="1384056"/>
    <lineage>
        <taxon>Bacteria</taxon>
        <taxon>Pseudomonadati</taxon>
        <taxon>Pseudomonadota</taxon>
        <taxon>Gammaproteobacteria</taxon>
        <taxon>Lysobacterales</taxon>
        <taxon>Lysobacteraceae</taxon>
        <taxon>Arenimonas</taxon>
    </lineage>
</organism>
<dbReference type="OrthoDB" id="71604at2"/>
<dbReference type="EMBL" id="AVCK01000032">
    <property type="protein sequence ID" value="KFN45196.1"/>
    <property type="molecule type" value="Genomic_DNA"/>
</dbReference>
<gene>
    <name evidence="1" type="ORF">N787_13460</name>
</gene>
<accession>A0A091B0G5</accession>
<dbReference type="Pfam" id="PF03692">
    <property type="entry name" value="CxxCxxCC"/>
    <property type="match status" value="1"/>
</dbReference>
<evidence type="ECO:0000313" key="2">
    <source>
        <dbReference type="Proteomes" id="UP000029393"/>
    </source>
</evidence>
<dbReference type="Proteomes" id="UP000029393">
    <property type="component" value="Unassembled WGS sequence"/>
</dbReference>
<dbReference type="AlphaFoldDB" id="A0A091B0G5"/>